<dbReference type="InterPro" id="IPR038725">
    <property type="entry name" value="YdaG_split_barrel_FMN-bd"/>
</dbReference>
<keyword evidence="3" id="KW-1185">Reference proteome</keyword>
<dbReference type="SUPFAM" id="SSF50475">
    <property type="entry name" value="FMN-binding split barrel"/>
    <property type="match status" value="1"/>
</dbReference>
<dbReference type="eggNOG" id="COG3871">
    <property type="taxonomic scope" value="Bacteria"/>
</dbReference>
<dbReference type="Pfam" id="PF16242">
    <property type="entry name" value="Pyrid_ox_like"/>
    <property type="match status" value="1"/>
</dbReference>
<dbReference type="Gene3D" id="2.30.110.10">
    <property type="entry name" value="Electron Transport, Fmn-binding Protein, Chain A"/>
    <property type="match status" value="1"/>
</dbReference>
<reference evidence="2 3" key="1">
    <citation type="journal article" date="2010" name="J. Bacteriol.">
        <title>Genome sequences of Oceanicola granulosus HTCC2516(T) and Oceanicola batsensis HTCC2597(TDelta).</title>
        <authorList>
            <person name="Thrash J.C."/>
            <person name="Cho J.C."/>
            <person name="Vergin K.L."/>
            <person name="Giovannoni S.J."/>
        </authorList>
    </citation>
    <scope>NUCLEOTIDE SEQUENCE [LARGE SCALE GENOMIC DNA]</scope>
    <source>
        <strain evidence="3">ATCC BAA-861 / DSM 15982 / KCTC 12143 / HTCC2516</strain>
    </source>
</reference>
<gene>
    <name evidence="2" type="ORF">OG2516_13756</name>
</gene>
<name>Q2CDZ6_OCEGH</name>
<evidence type="ECO:0000259" key="1">
    <source>
        <dbReference type="Pfam" id="PF16242"/>
    </source>
</evidence>
<dbReference type="OrthoDB" id="1432662at2"/>
<proteinExistence type="predicted"/>
<dbReference type="EMBL" id="AAOT01000020">
    <property type="protein sequence ID" value="EAR50942.1"/>
    <property type="molecule type" value="Genomic_DNA"/>
</dbReference>
<organism evidence="2 3">
    <name type="scientific">Oceanicola granulosus (strain ATCC BAA-861 / DSM 15982 / KCTC 12143 / HTCC2516)</name>
    <dbReference type="NCBI Taxonomy" id="314256"/>
    <lineage>
        <taxon>Bacteria</taxon>
        <taxon>Pseudomonadati</taxon>
        <taxon>Pseudomonadota</taxon>
        <taxon>Alphaproteobacteria</taxon>
        <taxon>Rhodobacterales</taxon>
        <taxon>Roseobacteraceae</taxon>
        <taxon>Oceanicola</taxon>
    </lineage>
</organism>
<dbReference type="Proteomes" id="UP000003635">
    <property type="component" value="Unassembled WGS sequence"/>
</dbReference>
<dbReference type="PANTHER" id="PTHR34818">
    <property type="entry name" value="PROTEIN BLI-3"/>
    <property type="match status" value="1"/>
</dbReference>
<dbReference type="InterPro" id="IPR052917">
    <property type="entry name" value="Stress-Dev_Protein"/>
</dbReference>
<evidence type="ECO:0000313" key="2">
    <source>
        <dbReference type="EMBL" id="EAR50942.1"/>
    </source>
</evidence>
<evidence type="ECO:0000313" key="3">
    <source>
        <dbReference type="Proteomes" id="UP000003635"/>
    </source>
</evidence>
<protein>
    <recommendedName>
        <fullName evidence="1">General stress protein FMN-binding split barrel domain-containing protein</fullName>
    </recommendedName>
</protein>
<dbReference type="RefSeq" id="WP_007256267.1">
    <property type="nucleotide sequence ID" value="NZ_CH724108.1"/>
</dbReference>
<dbReference type="HOGENOM" id="CLU_091428_2_1_5"/>
<feature type="domain" description="General stress protein FMN-binding split barrel" evidence="1">
    <location>
        <begin position="10"/>
        <end position="154"/>
    </location>
</feature>
<sequence>MSDTSRLKEDAKGQLFDELARVHAGMLAIDGAGQHFQPMTPYCDRDTGVIWFISSRETDLVRTLSGAMSAHFNFIGKDDDYWACMSGRLEQVEDEAKIDEIWNAVAAAWFEEGREDHDVCLLRFSLDEAAIWASSTNPITFGFQIAKANMSHDTANLGDHRIVSWT</sequence>
<dbReference type="InterPro" id="IPR012349">
    <property type="entry name" value="Split_barrel_FMN-bd"/>
</dbReference>
<accession>Q2CDZ6</accession>
<dbReference type="AlphaFoldDB" id="Q2CDZ6"/>
<comment type="caution">
    <text evidence="2">The sequence shown here is derived from an EMBL/GenBank/DDBJ whole genome shotgun (WGS) entry which is preliminary data.</text>
</comment>
<dbReference type="PANTHER" id="PTHR34818:SF1">
    <property type="entry name" value="PROTEIN BLI-3"/>
    <property type="match status" value="1"/>
</dbReference>
<dbReference type="STRING" id="314256.OG2516_13756"/>